<organism evidence="4 5">
    <name type="scientific">Alcanivorax profundi</name>
    <dbReference type="NCBI Taxonomy" id="2338368"/>
    <lineage>
        <taxon>Bacteria</taxon>
        <taxon>Pseudomonadati</taxon>
        <taxon>Pseudomonadota</taxon>
        <taxon>Gammaproteobacteria</taxon>
        <taxon>Oceanospirillales</taxon>
        <taxon>Alcanivoracaceae</taxon>
        <taxon>Alcanivorax</taxon>
    </lineage>
</organism>
<evidence type="ECO:0000313" key="5">
    <source>
        <dbReference type="Proteomes" id="UP000283734"/>
    </source>
</evidence>
<reference evidence="4 5" key="1">
    <citation type="submission" date="2018-09" db="EMBL/GenBank/DDBJ databases">
        <title>Alcanivorax profundi sp. nov., isolated from 1000 m-depth seawater of the Mariana Trench.</title>
        <authorList>
            <person name="Liu J."/>
        </authorList>
    </citation>
    <scope>NUCLEOTIDE SEQUENCE [LARGE SCALE GENOMIC DNA]</scope>
    <source>
        <strain evidence="4 5">MTEO17</strain>
    </source>
</reference>
<dbReference type="Pfam" id="PF09835">
    <property type="entry name" value="DUF2062"/>
    <property type="match status" value="1"/>
</dbReference>
<keyword evidence="2" id="KW-0472">Membrane</keyword>
<dbReference type="PANTHER" id="PTHR40547">
    <property type="entry name" value="SLL0298 PROTEIN"/>
    <property type="match status" value="1"/>
</dbReference>
<name>A0A418Y465_9GAMM</name>
<dbReference type="EMBL" id="QYYA01000001">
    <property type="protein sequence ID" value="RJG20283.1"/>
    <property type="molecule type" value="Genomic_DNA"/>
</dbReference>
<dbReference type="PANTHER" id="PTHR40547:SF1">
    <property type="entry name" value="SLL0298 PROTEIN"/>
    <property type="match status" value="1"/>
</dbReference>
<gene>
    <name evidence="4" type="ORF">D4A39_02505</name>
</gene>
<feature type="region of interest" description="Disordered" evidence="1">
    <location>
        <begin position="173"/>
        <end position="198"/>
    </location>
</feature>
<keyword evidence="5" id="KW-1185">Reference proteome</keyword>
<dbReference type="OrthoDB" id="9786029at2"/>
<evidence type="ECO:0000256" key="2">
    <source>
        <dbReference type="SAM" id="Phobius"/>
    </source>
</evidence>
<dbReference type="AlphaFoldDB" id="A0A418Y465"/>
<keyword evidence="2" id="KW-1133">Transmembrane helix</keyword>
<accession>A0A418Y465</accession>
<evidence type="ECO:0000259" key="3">
    <source>
        <dbReference type="Pfam" id="PF09835"/>
    </source>
</evidence>
<sequence length="198" mass="22667">MPKRIFRKYLPKPERLREQKSLRFLGELLSDPNLWHINRRSLAGAAFIGIFAGLLPIPLQMGLAAFLAVRFHCNLPLSVMLVWISNPVTYVPIFYFTYRIGAWILGMPPHSGEDITVAWFVEQLIPLWVGSVLCAMLFGGAAYLTVKVAWRLAVIRSWNLRARARARAQRRAARLEQTAQRDEHKGEKEEETEGPRQS</sequence>
<keyword evidence="2" id="KW-0812">Transmembrane</keyword>
<feature type="transmembrane region" description="Helical" evidence="2">
    <location>
        <begin position="125"/>
        <end position="146"/>
    </location>
</feature>
<feature type="domain" description="DUF2062" evidence="3">
    <location>
        <begin position="22"/>
        <end position="158"/>
    </location>
</feature>
<dbReference type="Proteomes" id="UP000283734">
    <property type="component" value="Unassembled WGS sequence"/>
</dbReference>
<feature type="compositionally biased region" description="Basic and acidic residues" evidence="1">
    <location>
        <begin position="179"/>
        <end position="188"/>
    </location>
</feature>
<protein>
    <submittedName>
        <fullName evidence="4">DUF2062 domain-containing protein</fullName>
    </submittedName>
</protein>
<proteinExistence type="predicted"/>
<feature type="transmembrane region" description="Helical" evidence="2">
    <location>
        <begin position="81"/>
        <end position="105"/>
    </location>
</feature>
<evidence type="ECO:0000256" key="1">
    <source>
        <dbReference type="SAM" id="MobiDB-lite"/>
    </source>
</evidence>
<evidence type="ECO:0000313" key="4">
    <source>
        <dbReference type="EMBL" id="RJG20283.1"/>
    </source>
</evidence>
<dbReference type="InterPro" id="IPR018639">
    <property type="entry name" value="DUF2062"/>
</dbReference>
<comment type="caution">
    <text evidence="4">The sequence shown here is derived from an EMBL/GenBank/DDBJ whole genome shotgun (WGS) entry which is preliminary data.</text>
</comment>
<feature type="transmembrane region" description="Helical" evidence="2">
    <location>
        <begin position="42"/>
        <end position="69"/>
    </location>
</feature>